<accession>A0A916JXJ9</accession>
<evidence type="ECO:0000313" key="5">
    <source>
        <dbReference type="Proteomes" id="UP000693892"/>
    </source>
</evidence>
<evidence type="ECO:0000256" key="2">
    <source>
        <dbReference type="ARBA" id="ARBA00023033"/>
    </source>
</evidence>
<keyword evidence="5" id="KW-1185">Reference proteome</keyword>
<evidence type="ECO:0000313" key="4">
    <source>
        <dbReference type="EMBL" id="CAG7612181.1"/>
    </source>
</evidence>
<dbReference type="RefSeq" id="WP_218115142.1">
    <property type="nucleotide sequence ID" value="NZ_CAJVAP010000015.1"/>
</dbReference>
<organism evidence="4 5">
    <name type="scientific">Leucobacter soli</name>
    <dbReference type="NCBI Taxonomy" id="2812850"/>
    <lineage>
        <taxon>Bacteria</taxon>
        <taxon>Bacillati</taxon>
        <taxon>Actinomycetota</taxon>
        <taxon>Actinomycetes</taxon>
        <taxon>Micrococcales</taxon>
        <taxon>Microbacteriaceae</taxon>
        <taxon>Leucobacter</taxon>
    </lineage>
</organism>
<reference evidence="4" key="1">
    <citation type="submission" date="2021-06" db="EMBL/GenBank/DDBJ databases">
        <authorList>
            <person name="Criscuolo A."/>
        </authorList>
    </citation>
    <scope>NUCLEOTIDE SEQUENCE</scope>
    <source>
        <strain evidence="4">CIP111803</strain>
    </source>
</reference>
<dbReference type="EC" id="1.14.14.5" evidence="4"/>
<dbReference type="AlphaFoldDB" id="A0A916JXJ9"/>
<dbReference type="Proteomes" id="UP000693892">
    <property type="component" value="Unassembled WGS sequence"/>
</dbReference>
<dbReference type="InterPro" id="IPR011251">
    <property type="entry name" value="Luciferase-like_dom"/>
</dbReference>
<dbReference type="GO" id="GO:0008726">
    <property type="term" value="F:alkanesulfonate monooxygenase activity"/>
    <property type="evidence" value="ECO:0007669"/>
    <property type="project" value="UniProtKB-EC"/>
</dbReference>
<dbReference type="Pfam" id="PF00296">
    <property type="entry name" value="Bac_luciferase"/>
    <property type="match status" value="1"/>
</dbReference>
<name>A0A916JXJ9_9MICO</name>
<dbReference type="PANTHER" id="PTHR30137">
    <property type="entry name" value="LUCIFERASE-LIKE MONOOXYGENASE"/>
    <property type="match status" value="1"/>
</dbReference>
<keyword evidence="1 4" id="KW-0560">Oxidoreductase</keyword>
<dbReference type="EMBL" id="CAJVAP010000015">
    <property type="protein sequence ID" value="CAG7612181.1"/>
    <property type="molecule type" value="Genomic_DNA"/>
</dbReference>
<dbReference type="GO" id="GO:0005829">
    <property type="term" value="C:cytosol"/>
    <property type="evidence" value="ECO:0007669"/>
    <property type="project" value="TreeGrafter"/>
</dbReference>
<gene>
    <name evidence="4" type="primary">ssuD</name>
    <name evidence="4" type="ORF">LEUCIP111803_01542</name>
</gene>
<evidence type="ECO:0000256" key="1">
    <source>
        <dbReference type="ARBA" id="ARBA00023002"/>
    </source>
</evidence>
<dbReference type="InterPro" id="IPR050766">
    <property type="entry name" value="Bact_Lucif_Oxidored"/>
</dbReference>
<sequence>MSQPEFHVMFNGAHPAVPSAKLRPASNYIDLPTAENYNGAEAQRTIQKMIDGIRLAERLGFDGGVFSEQHNGPIGLLGNPMLLGAYLAAATERIKIGVVGPIIGDYLSPIRLAEEIALLDHLSHGRLIFGLPVGHGMQYHSVGMMNTATARSRYREGHDLLMKALTEHGPFEWFGEHYQIPYVNLWPRPVQQPYPPVVILGGGSVDTLDMVAKHHHAYQAVGISSREAIQGALGKLREAAQGYGYELDRSQVCAGITFHVAETDAQAMTEAEPYYHWMMQNFFDSAFHDSFPPGYLSERALRGMLAGGGYRSKPPSETSFTDAVEKGNLVVGSPETVRERIAELIELYGAGRVLLNTNTDIKPEWLGTKSLTLFAEEVLPRLRGGSGPAVTHADRIGAENLAEHFVLRGEAPEPSVMWEGRNVTLGELSARLRDR</sequence>
<evidence type="ECO:0000259" key="3">
    <source>
        <dbReference type="Pfam" id="PF00296"/>
    </source>
</evidence>
<protein>
    <submittedName>
        <fullName evidence="4">Alkanesulfonate monooxygenase</fullName>
        <ecNumber evidence="4">1.14.14.5</ecNumber>
    </submittedName>
</protein>
<keyword evidence="2 4" id="KW-0503">Monooxygenase</keyword>
<proteinExistence type="predicted"/>
<dbReference type="PANTHER" id="PTHR30137:SF8">
    <property type="entry name" value="BLR5498 PROTEIN"/>
    <property type="match status" value="1"/>
</dbReference>
<comment type="caution">
    <text evidence="4">The sequence shown here is derived from an EMBL/GenBank/DDBJ whole genome shotgun (WGS) entry which is preliminary data.</text>
</comment>
<feature type="domain" description="Luciferase-like" evidence="3">
    <location>
        <begin position="41"/>
        <end position="347"/>
    </location>
</feature>